<proteinExistence type="predicted"/>
<dbReference type="AlphaFoldDB" id="A0A5N6SSB0"/>
<evidence type="ECO:0000259" key="1">
    <source>
        <dbReference type="Pfam" id="PF06985"/>
    </source>
</evidence>
<dbReference type="EMBL" id="ML743576">
    <property type="protein sequence ID" value="KAE8137558.1"/>
    <property type="molecule type" value="Genomic_DNA"/>
</dbReference>
<dbReference type="InterPro" id="IPR010730">
    <property type="entry name" value="HET"/>
</dbReference>
<gene>
    <name evidence="3" type="ORF">BDV38DRAFT_271156</name>
</gene>
<keyword evidence="4" id="KW-1185">Reference proteome</keyword>
<protein>
    <submittedName>
        <fullName evidence="3">Uncharacterized protein</fullName>
    </submittedName>
</protein>
<dbReference type="Proteomes" id="UP000325672">
    <property type="component" value="Unassembled WGS sequence"/>
</dbReference>
<dbReference type="GeneID" id="43641476"/>
<dbReference type="PANTHER" id="PTHR10622">
    <property type="entry name" value="HET DOMAIN-CONTAINING PROTEIN"/>
    <property type="match status" value="1"/>
</dbReference>
<evidence type="ECO:0000313" key="4">
    <source>
        <dbReference type="Proteomes" id="UP000325672"/>
    </source>
</evidence>
<dbReference type="PANTHER" id="PTHR10622:SF10">
    <property type="entry name" value="HET DOMAIN-CONTAINING PROTEIN"/>
    <property type="match status" value="1"/>
</dbReference>
<dbReference type="InterPro" id="IPR058525">
    <property type="entry name" value="DUF8212"/>
</dbReference>
<dbReference type="Pfam" id="PF06985">
    <property type="entry name" value="HET"/>
    <property type="match status" value="1"/>
</dbReference>
<evidence type="ECO:0000313" key="3">
    <source>
        <dbReference type="EMBL" id="KAE8137558.1"/>
    </source>
</evidence>
<dbReference type="RefSeq" id="XP_031913621.1">
    <property type="nucleotide sequence ID" value="XM_032057266.1"/>
</dbReference>
<evidence type="ECO:0000259" key="2">
    <source>
        <dbReference type="Pfam" id="PF26640"/>
    </source>
</evidence>
<feature type="domain" description="Heterokaryon incompatibility" evidence="1">
    <location>
        <begin position="22"/>
        <end position="93"/>
    </location>
</feature>
<name>A0A5N6SSB0_ASPPS</name>
<sequence length="262" mass="30003">MRLLNVYTLRLEEFNESKAPPYAILSHTWGEGEVSFDDIQDTSGKYTNKAGYEKIHKTCEQAINDEFNYVWIDTCCIDKSSSAELSESINSMFRCHWFTRGWTPQELLALRKVKFFGSDWSLFGNRAELREEISKATGIDRMVLCNGEVSNPNAFGHGDGEQLPSLSIDKAKSTRLEDMAYCLFGLFDVNMPLIYGESQKAFVRRQEEIMKRYNDHSIFAWNIQTQSGSVNESESNVSGIGVLAHFTSCFQRLRIYYILSIL</sequence>
<dbReference type="OrthoDB" id="674604at2759"/>
<accession>A0A5N6SSB0</accession>
<feature type="domain" description="DUF8212" evidence="2">
    <location>
        <begin position="200"/>
        <end position="233"/>
    </location>
</feature>
<dbReference type="Pfam" id="PF26640">
    <property type="entry name" value="DUF8212"/>
    <property type="match status" value="1"/>
</dbReference>
<reference evidence="3 4" key="1">
    <citation type="submission" date="2019-04" db="EMBL/GenBank/DDBJ databases">
        <title>Friends and foes A comparative genomics study of 23 Aspergillus species from section Flavi.</title>
        <authorList>
            <consortium name="DOE Joint Genome Institute"/>
            <person name="Kjaerbolling I."/>
            <person name="Vesth T."/>
            <person name="Frisvad J.C."/>
            <person name="Nybo J.L."/>
            <person name="Theobald S."/>
            <person name="Kildgaard S."/>
            <person name="Isbrandt T."/>
            <person name="Kuo A."/>
            <person name="Sato A."/>
            <person name="Lyhne E.K."/>
            <person name="Kogle M.E."/>
            <person name="Wiebenga A."/>
            <person name="Kun R.S."/>
            <person name="Lubbers R.J."/>
            <person name="Makela M.R."/>
            <person name="Barry K."/>
            <person name="Chovatia M."/>
            <person name="Clum A."/>
            <person name="Daum C."/>
            <person name="Haridas S."/>
            <person name="He G."/>
            <person name="LaButti K."/>
            <person name="Lipzen A."/>
            <person name="Mondo S."/>
            <person name="Riley R."/>
            <person name="Salamov A."/>
            <person name="Simmons B.A."/>
            <person name="Magnuson J.K."/>
            <person name="Henrissat B."/>
            <person name="Mortensen U.H."/>
            <person name="Larsen T.O."/>
            <person name="Devries R.P."/>
            <person name="Grigoriev I.V."/>
            <person name="Machida M."/>
            <person name="Baker S.E."/>
            <person name="Andersen M.R."/>
        </authorList>
    </citation>
    <scope>NUCLEOTIDE SEQUENCE [LARGE SCALE GENOMIC DNA]</scope>
    <source>
        <strain evidence="3 4">CBS 117625</strain>
    </source>
</reference>
<organism evidence="3 4">
    <name type="scientific">Aspergillus pseudotamarii</name>
    <dbReference type="NCBI Taxonomy" id="132259"/>
    <lineage>
        <taxon>Eukaryota</taxon>
        <taxon>Fungi</taxon>
        <taxon>Dikarya</taxon>
        <taxon>Ascomycota</taxon>
        <taxon>Pezizomycotina</taxon>
        <taxon>Eurotiomycetes</taxon>
        <taxon>Eurotiomycetidae</taxon>
        <taxon>Eurotiales</taxon>
        <taxon>Aspergillaceae</taxon>
        <taxon>Aspergillus</taxon>
        <taxon>Aspergillus subgen. Circumdati</taxon>
    </lineage>
</organism>